<keyword evidence="1" id="KW-0472">Membrane</keyword>
<accession>A0A6A5HKM7</accession>
<dbReference type="KEGG" id="crq:GCK72_007075"/>
<dbReference type="SUPFAM" id="SSF81321">
    <property type="entry name" value="Family A G protein-coupled receptor-like"/>
    <property type="match status" value="1"/>
</dbReference>
<evidence type="ECO:0000313" key="3">
    <source>
        <dbReference type="Proteomes" id="UP000483820"/>
    </source>
</evidence>
<reference evidence="2 3" key="1">
    <citation type="submission" date="2019-12" db="EMBL/GenBank/DDBJ databases">
        <title>Chromosome-level assembly of the Caenorhabditis remanei genome.</title>
        <authorList>
            <person name="Teterina A.A."/>
            <person name="Willis J.H."/>
            <person name="Phillips P.C."/>
        </authorList>
    </citation>
    <scope>NUCLEOTIDE SEQUENCE [LARGE SCALE GENOMIC DNA]</scope>
    <source>
        <strain evidence="2 3">PX506</strain>
        <tissue evidence="2">Whole organism</tissue>
    </source>
</reference>
<dbReference type="GO" id="GO:0008528">
    <property type="term" value="F:G protein-coupled peptide receptor activity"/>
    <property type="evidence" value="ECO:0007669"/>
    <property type="project" value="InterPro"/>
</dbReference>
<dbReference type="AlphaFoldDB" id="A0A6A5HKM7"/>
<proteinExistence type="predicted"/>
<protein>
    <recommendedName>
        <fullName evidence="4">G-protein coupled receptors family 1 profile domain-containing protein</fullName>
    </recommendedName>
</protein>
<dbReference type="GeneID" id="78774292"/>
<dbReference type="Proteomes" id="UP000483820">
    <property type="component" value="Chromosome II"/>
</dbReference>
<feature type="transmembrane region" description="Helical" evidence="1">
    <location>
        <begin position="40"/>
        <end position="64"/>
    </location>
</feature>
<dbReference type="CTD" id="78774292"/>
<evidence type="ECO:0000256" key="1">
    <source>
        <dbReference type="SAM" id="Phobius"/>
    </source>
</evidence>
<organism evidence="2 3">
    <name type="scientific">Caenorhabditis remanei</name>
    <name type="common">Caenorhabditis vulgaris</name>
    <dbReference type="NCBI Taxonomy" id="31234"/>
    <lineage>
        <taxon>Eukaryota</taxon>
        <taxon>Metazoa</taxon>
        <taxon>Ecdysozoa</taxon>
        <taxon>Nematoda</taxon>
        <taxon>Chromadorea</taxon>
        <taxon>Rhabditida</taxon>
        <taxon>Rhabditina</taxon>
        <taxon>Rhabditomorpha</taxon>
        <taxon>Rhabditoidea</taxon>
        <taxon>Rhabditidae</taxon>
        <taxon>Peloderinae</taxon>
        <taxon>Caenorhabditis</taxon>
    </lineage>
</organism>
<keyword evidence="1" id="KW-1133">Transmembrane helix</keyword>
<keyword evidence="1" id="KW-0812">Transmembrane</keyword>
<gene>
    <name evidence="2" type="ORF">GCK72_007075</name>
</gene>
<dbReference type="Gene3D" id="1.20.1070.10">
    <property type="entry name" value="Rhodopsin 7-helix transmembrane proteins"/>
    <property type="match status" value="1"/>
</dbReference>
<dbReference type="Pfam" id="PF10324">
    <property type="entry name" value="7TM_GPCR_Srw"/>
    <property type="match status" value="1"/>
</dbReference>
<name>A0A6A5HKM7_CAERE</name>
<dbReference type="EMBL" id="WUAV01000002">
    <property type="protein sequence ID" value="KAF1767117.1"/>
    <property type="molecule type" value="Genomic_DNA"/>
</dbReference>
<comment type="caution">
    <text evidence="2">The sequence shown here is derived from an EMBL/GenBank/DDBJ whole genome shotgun (WGS) entry which is preliminary data.</text>
</comment>
<sequence length="97" mass="10684">MTTRLVICMAISYMISVLPLGVLYVHQALCQNNICSSEAFNMMLVTIVISSATTITHFPICFAISTQYRNTVKNFLGIKAKIELMKESKVTSSSNGT</sequence>
<evidence type="ECO:0000313" key="2">
    <source>
        <dbReference type="EMBL" id="KAF1767117.1"/>
    </source>
</evidence>
<dbReference type="PANTHER" id="PTHR22751">
    <property type="entry name" value="G-PROTEIN COUPLED RECEPTOR-RELATED"/>
    <property type="match status" value="1"/>
</dbReference>
<evidence type="ECO:0008006" key="4">
    <source>
        <dbReference type="Google" id="ProtNLM"/>
    </source>
</evidence>
<dbReference type="InterPro" id="IPR019427">
    <property type="entry name" value="7TM_GPCR_serpentine_rcpt_Srw"/>
</dbReference>
<dbReference type="RefSeq" id="XP_053590162.1">
    <property type="nucleotide sequence ID" value="XM_053725968.1"/>
</dbReference>